<dbReference type="KEGG" id="maqu:Maq22A_c22955"/>
<reference evidence="3" key="2">
    <citation type="submission" date="2015-01" db="EMBL/GenBank/DDBJ databases">
        <title>Complete genome sequence of Methylobacterium aquaticum strain 22A.</title>
        <authorList>
            <person name="Tani A."/>
            <person name="Ogura Y."/>
            <person name="Hayashi T."/>
        </authorList>
    </citation>
    <scope>NUCLEOTIDE SEQUENCE [LARGE SCALE GENOMIC DNA]</scope>
    <source>
        <strain evidence="3">MA-22A</strain>
    </source>
</reference>
<accession>A0A0C6FWG6</accession>
<keyword evidence="1" id="KW-0472">Membrane</keyword>
<dbReference type="Proteomes" id="UP000061432">
    <property type="component" value="Chromosome"/>
</dbReference>
<dbReference type="STRING" id="270351.Maq22A_c22955"/>
<keyword evidence="1" id="KW-0812">Transmembrane</keyword>
<sequence length="102" mass="11014">MNHPTVPYYPPAVWIMAAFDPVLIGLALYLGWKADQFGKVVLVAIIALVASVLVSWVLTGIGVPWPAPIGRELPTFFPVRTGAALIYAIIGYSARRVIAPRA</sequence>
<evidence type="ECO:0000313" key="3">
    <source>
        <dbReference type="Proteomes" id="UP000061432"/>
    </source>
</evidence>
<organism evidence="2 3">
    <name type="scientific">Methylobacterium aquaticum</name>
    <dbReference type="NCBI Taxonomy" id="270351"/>
    <lineage>
        <taxon>Bacteria</taxon>
        <taxon>Pseudomonadati</taxon>
        <taxon>Pseudomonadota</taxon>
        <taxon>Alphaproteobacteria</taxon>
        <taxon>Hyphomicrobiales</taxon>
        <taxon>Methylobacteriaceae</taxon>
        <taxon>Methylobacterium</taxon>
    </lineage>
</organism>
<feature type="transmembrane region" description="Helical" evidence="1">
    <location>
        <begin position="75"/>
        <end position="94"/>
    </location>
</feature>
<reference evidence="2 3" key="1">
    <citation type="journal article" date="2015" name="Genome Announc.">
        <title>Complete Genome Sequence of Methylobacterium aquaticum Strain 22A, Isolated from Racomitrium japonicum Moss.</title>
        <authorList>
            <person name="Tani A."/>
            <person name="Ogura Y."/>
            <person name="Hayashi T."/>
            <person name="Kimbara K."/>
        </authorList>
    </citation>
    <scope>NUCLEOTIDE SEQUENCE [LARGE SCALE GENOMIC DNA]</scope>
    <source>
        <strain evidence="2 3">MA-22A</strain>
    </source>
</reference>
<keyword evidence="1" id="KW-1133">Transmembrane helix</keyword>
<feature type="transmembrane region" description="Helical" evidence="1">
    <location>
        <begin position="41"/>
        <end position="63"/>
    </location>
</feature>
<dbReference type="EMBL" id="AP014704">
    <property type="protein sequence ID" value="BAQ47560.1"/>
    <property type="molecule type" value="Genomic_DNA"/>
</dbReference>
<protein>
    <submittedName>
        <fullName evidence="2">Uncharacterized protein</fullName>
    </submittedName>
</protein>
<feature type="transmembrane region" description="Helical" evidence="1">
    <location>
        <begin position="12"/>
        <end position="32"/>
    </location>
</feature>
<proteinExistence type="predicted"/>
<evidence type="ECO:0000313" key="2">
    <source>
        <dbReference type="EMBL" id="BAQ47560.1"/>
    </source>
</evidence>
<dbReference type="PATRIC" id="fig|270351.10.peg.4429"/>
<dbReference type="AlphaFoldDB" id="A0A0C6FWG6"/>
<gene>
    <name evidence="2" type="ORF">Maq22A_c22955</name>
</gene>
<evidence type="ECO:0000256" key="1">
    <source>
        <dbReference type="SAM" id="Phobius"/>
    </source>
</evidence>
<name>A0A0C6FWG6_9HYPH</name>